<keyword evidence="3" id="KW-1003">Cell membrane</keyword>
<evidence type="ECO:0000313" key="11">
    <source>
        <dbReference type="Proteomes" id="UP000282084"/>
    </source>
</evidence>
<keyword evidence="2 7" id="KW-0813">Transport</keyword>
<feature type="compositionally biased region" description="Low complexity" evidence="8">
    <location>
        <begin position="11"/>
        <end position="46"/>
    </location>
</feature>
<dbReference type="InterPro" id="IPR050366">
    <property type="entry name" value="BP-dependent_transpt_permease"/>
</dbReference>
<evidence type="ECO:0000256" key="4">
    <source>
        <dbReference type="ARBA" id="ARBA00022692"/>
    </source>
</evidence>
<evidence type="ECO:0000256" key="6">
    <source>
        <dbReference type="ARBA" id="ARBA00023136"/>
    </source>
</evidence>
<comment type="caution">
    <text evidence="10">The sequence shown here is derived from an EMBL/GenBank/DDBJ whole genome shotgun (WGS) entry which is preliminary data.</text>
</comment>
<keyword evidence="11" id="KW-1185">Reference proteome</keyword>
<feature type="transmembrane region" description="Helical" evidence="7">
    <location>
        <begin position="125"/>
        <end position="149"/>
    </location>
</feature>
<keyword evidence="4 7" id="KW-0812">Transmembrane</keyword>
<feature type="transmembrane region" description="Helical" evidence="7">
    <location>
        <begin position="186"/>
        <end position="204"/>
    </location>
</feature>
<evidence type="ECO:0000313" key="10">
    <source>
        <dbReference type="EMBL" id="RKT55776.1"/>
    </source>
</evidence>
<protein>
    <submittedName>
        <fullName evidence="10">Peptide/nickel transport system permease protein</fullName>
    </submittedName>
</protein>
<evidence type="ECO:0000256" key="2">
    <source>
        <dbReference type="ARBA" id="ARBA00022448"/>
    </source>
</evidence>
<keyword evidence="6 7" id="KW-0472">Membrane</keyword>
<gene>
    <name evidence="10" type="ORF">C8E97_4463</name>
</gene>
<dbReference type="Pfam" id="PF00528">
    <property type="entry name" value="BPD_transp_1"/>
    <property type="match status" value="1"/>
</dbReference>
<sequence length="350" mass="35286">MATERTPGPAPAAGAPPSDADGSPALLDVVPPDADGPSAPVDAPPSGAGGPSALGRAVRTGQARFGLVLLALVGLPVVFGPLVAPHAPDAIVGPPLAGPDGTFPLGTDILGRDVLSRLLHGGLGLTWMAVLAAGLGVVLGCLVGLTAAYRGGAVDTLLMRGTDVLLSFPEIIFVLLFVSVLGRGTLLTAVLVGVAFAPGVSRVMRGAALPVVGSEHVLWARANGLPATRVLLREVLPGVTSPLLVETGMRLVWAVSAIASLNYLGFGVAPPAADWGLMVGENQDGLSIAPLPVLAPIALILMMALGGNLVAESVARAVGRTGKTRPERTRTGKRRVGQERVGTIRAEGEG</sequence>
<dbReference type="GO" id="GO:0005886">
    <property type="term" value="C:plasma membrane"/>
    <property type="evidence" value="ECO:0007669"/>
    <property type="project" value="UniProtKB-SubCell"/>
</dbReference>
<feature type="region of interest" description="Disordered" evidence="8">
    <location>
        <begin position="321"/>
        <end position="350"/>
    </location>
</feature>
<feature type="region of interest" description="Disordered" evidence="8">
    <location>
        <begin position="1"/>
        <end position="55"/>
    </location>
</feature>
<dbReference type="PANTHER" id="PTHR43386">
    <property type="entry name" value="OLIGOPEPTIDE TRANSPORT SYSTEM PERMEASE PROTEIN APPC"/>
    <property type="match status" value="1"/>
</dbReference>
<dbReference type="InterPro" id="IPR035906">
    <property type="entry name" value="MetI-like_sf"/>
</dbReference>
<feature type="transmembrane region" description="Helical" evidence="7">
    <location>
        <begin position="251"/>
        <end position="273"/>
    </location>
</feature>
<dbReference type="EMBL" id="RBXO01000001">
    <property type="protein sequence ID" value="RKT55776.1"/>
    <property type="molecule type" value="Genomic_DNA"/>
</dbReference>
<feature type="transmembrane region" description="Helical" evidence="7">
    <location>
        <begin position="293"/>
        <end position="311"/>
    </location>
</feature>
<dbReference type="InterPro" id="IPR000515">
    <property type="entry name" value="MetI-like"/>
</dbReference>
<dbReference type="PROSITE" id="PS50928">
    <property type="entry name" value="ABC_TM1"/>
    <property type="match status" value="1"/>
</dbReference>
<dbReference type="GO" id="GO:0055085">
    <property type="term" value="P:transmembrane transport"/>
    <property type="evidence" value="ECO:0007669"/>
    <property type="project" value="InterPro"/>
</dbReference>
<dbReference type="Proteomes" id="UP000282084">
    <property type="component" value="Unassembled WGS sequence"/>
</dbReference>
<keyword evidence="5 7" id="KW-1133">Transmembrane helix</keyword>
<dbReference type="Gene3D" id="1.10.3720.10">
    <property type="entry name" value="MetI-like"/>
    <property type="match status" value="1"/>
</dbReference>
<evidence type="ECO:0000256" key="3">
    <source>
        <dbReference type="ARBA" id="ARBA00022475"/>
    </source>
</evidence>
<evidence type="ECO:0000256" key="8">
    <source>
        <dbReference type="SAM" id="MobiDB-lite"/>
    </source>
</evidence>
<dbReference type="CDD" id="cd06261">
    <property type="entry name" value="TM_PBP2"/>
    <property type="match status" value="1"/>
</dbReference>
<dbReference type="SUPFAM" id="SSF161098">
    <property type="entry name" value="MetI-like"/>
    <property type="match status" value="1"/>
</dbReference>
<dbReference type="RefSeq" id="WP_246019070.1">
    <property type="nucleotide sequence ID" value="NZ_RBXO01000001.1"/>
</dbReference>
<comment type="similarity">
    <text evidence="7">Belongs to the binding-protein-dependent transport system permease family.</text>
</comment>
<name>A0A495W2C8_9PSEU</name>
<feature type="domain" description="ABC transmembrane type-1" evidence="9">
    <location>
        <begin position="122"/>
        <end position="311"/>
    </location>
</feature>
<dbReference type="AlphaFoldDB" id="A0A495W2C8"/>
<evidence type="ECO:0000259" key="9">
    <source>
        <dbReference type="PROSITE" id="PS50928"/>
    </source>
</evidence>
<comment type="subcellular location">
    <subcellularLocation>
        <location evidence="1 7">Cell membrane</location>
        <topology evidence="1 7">Multi-pass membrane protein</topology>
    </subcellularLocation>
</comment>
<evidence type="ECO:0000256" key="7">
    <source>
        <dbReference type="RuleBase" id="RU363032"/>
    </source>
</evidence>
<feature type="transmembrane region" description="Helical" evidence="7">
    <location>
        <begin position="65"/>
        <end position="84"/>
    </location>
</feature>
<feature type="transmembrane region" description="Helical" evidence="7">
    <location>
        <begin position="161"/>
        <end position="180"/>
    </location>
</feature>
<reference evidence="10 11" key="1">
    <citation type="submission" date="2018-10" db="EMBL/GenBank/DDBJ databases">
        <title>Sequencing the genomes of 1000 actinobacteria strains.</title>
        <authorList>
            <person name="Klenk H.-P."/>
        </authorList>
    </citation>
    <scope>NUCLEOTIDE SEQUENCE [LARGE SCALE GENOMIC DNA]</scope>
    <source>
        <strain evidence="10 11">DSM 43800</strain>
    </source>
</reference>
<evidence type="ECO:0000256" key="5">
    <source>
        <dbReference type="ARBA" id="ARBA00022989"/>
    </source>
</evidence>
<evidence type="ECO:0000256" key="1">
    <source>
        <dbReference type="ARBA" id="ARBA00004651"/>
    </source>
</evidence>
<accession>A0A495W2C8</accession>
<proteinExistence type="inferred from homology"/>
<dbReference type="PANTHER" id="PTHR43386:SF25">
    <property type="entry name" value="PEPTIDE ABC TRANSPORTER PERMEASE PROTEIN"/>
    <property type="match status" value="1"/>
</dbReference>
<organism evidence="10 11">
    <name type="scientific">Saccharothrix australiensis</name>
    <dbReference type="NCBI Taxonomy" id="2072"/>
    <lineage>
        <taxon>Bacteria</taxon>
        <taxon>Bacillati</taxon>
        <taxon>Actinomycetota</taxon>
        <taxon>Actinomycetes</taxon>
        <taxon>Pseudonocardiales</taxon>
        <taxon>Pseudonocardiaceae</taxon>
        <taxon>Saccharothrix</taxon>
    </lineage>
</organism>